<dbReference type="GO" id="GO:0000145">
    <property type="term" value="C:exocyst"/>
    <property type="evidence" value="ECO:0007669"/>
    <property type="project" value="InterPro"/>
</dbReference>
<dbReference type="InParanoid" id="A0A0C3G4F0"/>
<gene>
    <name evidence="6" type="ORF">PILCRDRAFT_65941</name>
</gene>
<evidence type="ECO:0000313" key="6">
    <source>
        <dbReference type="EMBL" id="KIM85541.1"/>
    </source>
</evidence>
<feature type="domain" description="Exocyst complex subunit Exo70 C-terminal" evidence="5">
    <location>
        <begin position="2"/>
        <end position="257"/>
    </location>
</feature>
<dbReference type="Pfam" id="PF03081">
    <property type="entry name" value="Exo70_C"/>
    <property type="match status" value="1"/>
</dbReference>
<dbReference type="GO" id="GO:0015031">
    <property type="term" value="P:protein transport"/>
    <property type="evidence" value="ECO:0007669"/>
    <property type="project" value="UniProtKB-KW"/>
</dbReference>
<dbReference type="PANTHER" id="PTHR12542:SF41">
    <property type="entry name" value="EXOCYST COMPLEX COMPONENT 7"/>
    <property type="match status" value="1"/>
</dbReference>
<comment type="similarity">
    <text evidence="1 4">Belongs to the EXO70 family.</text>
</comment>
<dbReference type="GO" id="GO:0006887">
    <property type="term" value="P:exocytosis"/>
    <property type="evidence" value="ECO:0007669"/>
    <property type="project" value="UniProtKB-KW"/>
</dbReference>
<evidence type="ECO:0000313" key="7">
    <source>
        <dbReference type="Proteomes" id="UP000054166"/>
    </source>
</evidence>
<protein>
    <recommendedName>
        <fullName evidence="4">Exocyst complex protein EXO70</fullName>
    </recommendedName>
</protein>
<evidence type="ECO:0000256" key="3">
    <source>
        <dbReference type="ARBA" id="ARBA00022483"/>
    </source>
</evidence>
<dbReference type="InterPro" id="IPR004140">
    <property type="entry name" value="Exo70"/>
</dbReference>
<reference evidence="7" key="2">
    <citation type="submission" date="2015-01" db="EMBL/GenBank/DDBJ databases">
        <title>Evolutionary Origins and Diversification of the Mycorrhizal Mutualists.</title>
        <authorList>
            <consortium name="DOE Joint Genome Institute"/>
            <consortium name="Mycorrhizal Genomics Consortium"/>
            <person name="Kohler A."/>
            <person name="Kuo A."/>
            <person name="Nagy L.G."/>
            <person name="Floudas D."/>
            <person name="Copeland A."/>
            <person name="Barry K.W."/>
            <person name="Cichocki N."/>
            <person name="Veneault-Fourrey C."/>
            <person name="LaButti K."/>
            <person name="Lindquist E.A."/>
            <person name="Lipzen A."/>
            <person name="Lundell T."/>
            <person name="Morin E."/>
            <person name="Murat C."/>
            <person name="Riley R."/>
            <person name="Ohm R."/>
            <person name="Sun H."/>
            <person name="Tunlid A."/>
            <person name="Henrissat B."/>
            <person name="Grigoriev I.V."/>
            <person name="Hibbett D.S."/>
            <person name="Martin F."/>
        </authorList>
    </citation>
    <scope>NUCLEOTIDE SEQUENCE [LARGE SCALE GENOMIC DNA]</scope>
    <source>
        <strain evidence="7">F 1598</strain>
    </source>
</reference>
<proteinExistence type="inferred from homology"/>
<reference evidence="6 7" key="1">
    <citation type="submission" date="2014-04" db="EMBL/GenBank/DDBJ databases">
        <authorList>
            <consortium name="DOE Joint Genome Institute"/>
            <person name="Kuo A."/>
            <person name="Tarkka M."/>
            <person name="Buscot F."/>
            <person name="Kohler A."/>
            <person name="Nagy L.G."/>
            <person name="Floudas D."/>
            <person name="Copeland A."/>
            <person name="Barry K.W."/>
            <person name="Cichocki N."/>
            <person name="Veneault-Fourrey C."/>
            <person name="LaButti K."/>
            <person name="Lindquist E.A."/>
            <person name="Lipzen A."/>
            <person name="Lundell T."/>
            <person name="Morin E."/>
            <person name="Murat C."/>
            <person name="Sun H."/>
            <person name="Tunlid A."/>
            <person name="Henrissat B."/>
            <person name="Grigoriev I.V."/>
            <person name="Hibbett D.S."/>
            <person name="Martin F."/>
            <person name="Nordberg H.P."/>
            <person name="Cantor M.N."/>
            <person name="Hua S.X."/>
        </authorList>
    </citation>
    <scope>NUCLEOTIDE SEQUENCE [LARGE SCALE GENOMIC DNA]</scope>
    <source>
        <strain evidence="6 7">F 1598</strain>
    </source>
</reference>
<keyword evidence="4" id="KW-0653">Protein transport</keyword>
<evidence type="ECO:0000256" key="1">
    <source>
        <dbReference type="ARBA" id="ARBA00006756"/>
    </source>
</evidence>
<organism evidence="6 7">
    <name type="scientific">Piloderma croceum (strain F 1598)</name>
    <dbReference type="NCBI Taxonomy" id="765440"/>
    <lineage>
        <taxon>Eukaryota</taxon>
        <taxon>Fungi</taxon>
        <taxon>Dikarya</taxon>
        <taxon>Basidiomycota</taxon>
        <taxon>Agaricomycotina</taxon>
        <taxon>Agaricomycetes</taxon>
        <taxon>Agaricomycetidae</taxon>
        <taxon>Atheliales</taxon>
        <taxon>Atheliaceae</taxon>
        <taxon>Piloderma</taxon>
    </lineage>
</organism>
<dbReference type="GO" id="GO:0005935">
    <property type="term" value="C:cellular bud neck"/>
    <property type="evidence" value="ECO:0007669"/>
    <property type="project" value="UniProtKB-SubCell"/>
</dbReference>
<comment type="function">
    <text evidence="4">Involved in the secretory pathway as part of the exocyst complex which tethers secretory vesicles to the sites of exocytosis. Also plays a role in the assembly of the exocyst.</text>
</comment>
<dbReference type="InterPro" id="IPR016159">
    <property type="entry name" value="Cullin_repeat-like_dom_sf"/>
</dbReference>
<dbReference type="GO" id="GO:0005546">
    <property type="term" value="F:phosphatidylinositol-4,5-bisphosphate binding"/>
    <property type="evidence" value="ECO:0007669"/>
    <property type="project" value="InterPro"/>
</dbReference>
<dbReference type="InterPro" id="IPR046364">
    <property type="entry name" value="Exo70_C"/>
</dbReference>
<dbReference type="STRING" id="765440.A0A0C3G4F0"/>
<dbReference type="EMBL" id="KN832984">
    <property type="protein sequence ID" value="KIM85541.1"/>
    <property type="molecule type" value="Genomic_DNA"/>
</dbReference>
<sequence length="279" mass="31208">DELKDGLAALRAVCLRSFPEFLADVKVAAMSKGGDTSTGLADFTLTTVNYLEHIPEVEEAVGSVLLALGDGNWRMGDRMPVAKSNLGPGDEQIVIEHFMYDVINTVITSLTTISKSQKRPAFGSIFLLNNISYLHMHILLEPRTQNLPKLLSRQTQDTLNSNFRTAKAEYFNANFMPLLQTLSDETGGGAGGGTATKERFTKFFDLFEEVAERHRMARVLEDDIEGKDTVVEEVVKLVVPTLQRFTQKNREKEFSKSEFSAFSFFIIKIRACSYDCVRC</sequence>
<dbReference type="OrthoDB" id="1922221at2759"/>
<keyword evidence="2 4" id="KW-0813">Transport</keyword>
<dbReference type="HOGENOM" id="CLU_074874_0_0_1"/>
<feature type="non-terminal residue" evidence="6">
    <location>
        <position position="1"/>
    </location>
</feature>
<dbReference type="Gene3D" id="1.20.1280.170">
    <property type="entry name" value="Exocyst complex component Exo70"/>
    <property type="match status" value="1"/>
</dbReference>
<name>A0A0C3G4F0_PILCF</name>
<evidence type="ECO:0000259" key="5">
    <source>
        <dbReference type="Pfam" id="PF03081"/>
    </source>
</evidence>
<dbReference type="Proteomes" id="UP000054166">
    <property type="component" value="Unassembled WGS sequence"/>
</dbReference>
<comment type="subcellular location">
    <subcellularLocation>
        <location evidence="4">Bud</location>
    </subcellularLocation>
    <subcellularLocation>
        <location evidence="4">Bud neck</location>
    </subcellularLocation>
</comment>
<evidence type="ECO:0000256" key="2">
    <source>
        <dbReference type="ARBA" id="ARBA00022448"/>
    </source>
</evidence>
<keyword evidence="3 4" id="KW-0268">Exocytosis</keyword>
<dbReference type="AlphaFoldDB" id="A0A0C3G4F0"/>
<accession>A0A0C3G4F0</accession>
<evidence type="ECO:0000256" key="4">
    <source>
        <dbReference type="RuleBase" id="RU365026"/>
    </source>
</evidence>
<keyword evidence="7" id="KW-1185">Reference proteome</keyword>
<dbReference type="SUPFAM" id="SSF74788">
    <property type="entry name" value="Cullin repeat-like"/>
    <property type="match status" value="1"/>
</dbReference>
<dbReference type="PANTHER" id="PTHR12542">
    <property type="entry name" value="EXOCYST COMPLEX PROTEIN EXO70"/>
    <property type="match status" value="1"/>
</dbReference>